<reference evidence="2" key="1">
    <citation type="submission" date="2016-10" db="EMBL/GenBank/DDBJ databases">
        <authorList>
            <person name="Benchimol M."/>
            <person name="Almeida L.G."/>
            <person name="Vasconcelos A.T."/>
            <person name="Perreira-Neves A."/>
            <person name="Rosa I.A."/>
            <person name="Tasca T."/>
            <person name="Bogo M.R."/>
            <person name="de Souza W."/>
        </authorList>
    </citation>
    <scope>NUCLEOTIDE SEQUENCE [LARGE SCALE GENOMIC DNA]</scope>
    <source>
        <strain evidence="2">K</strain>
    </source>
</reference>
<dbReference type="RefSeq" id="XP_068370770.1">
    <property type="nucleotide sequence ID" value="XM_068489789.1"/>
</dbReference>
<comment type="caution">
    <text evidence="2">The sequence shown here is derived from an EMBL/GenBank/DDBJ whole genome shotgun (WGS) entry which is preliminary data.</text>
</comment>
<keyword evidence="1" id="KW-0812">Transmembrane</keyword>
<sequence length="317" mass="36572">MINSFFIISLLSLNCKETIQPKLGINNYTFDANENDIICIEPKIYPVYILFSEFPSDTLLEKYIYNPNNNTHLLDFSALLRYLPIYDYSLSPSTRTILKTQSNGSISLTTSVFPGMCSNGIFFSNSEKFDLSFSERSFGFWKINNYDDKCIIFSASKIKMEINSNDDEDQFFLYSDFDNFTSISGNNTLMIDDIERNYLVRFVADDSNIPNHVSLSFEGCSTCNNKNDMYLPQFLIEKCSNHKKWYGNNIAIVLIILLFAFVLLFLYTLSMEWSKEMKSDSCDSISNRDDMINITDQASDTDDMLPRQFLSLDNLHT</sequence>
<protein>
    <submittedName>
        <fullName evidence="2">Uncharacterized protein</fullName>
    </submittedName>
</protein>
<evidence type="ECO:0000256" key="1">
    <source>
        <dbReference type="SAM" id="Phobius"/>
    </source>
</evidence>
<keyword evidence="3" id="KW-1185">Reference proteome</keyword>
<dbReference type="VEuPathDB" id="TrichDB:TRFO_00906"/>
<dbReference type="Proteomes" id="UP000179807">
    <property type="component" value="Unassembled WGS sequence"/>
</dbReference>
<dbReference type="OrthoDB" id="10576178at2759"/>
<dbReference type="AlphaFoldDB" id="A0A1J4L2J3"/>
<organism evidence="2 3">
    <name type="scientific">Tritrichomonas foetus</name>
    <dbReference type="NCBI Taxonomy" id="1144522"/>
    <lineage>
        <taxon>Eukaryota</taxon>
        <taxon>Metamonada</taxon>
        <taxon>Parabasalia</taxon>
        <taxon>Tritrichomonadida</taxon>
        <taxon>Tritrichomonadidae</taxon>
        <taxon>Tritrichomonas</taxon>
    </lineage>
</organism>
<dbReference type="EMBL" id="MLAK01000001">
    <property type="protein sequence ID" value="OHT17634.1"/>
    <property type="molecule type" value="Genomic_DNA"/>
</dbReference>
<keyword evidence="1" id="KW-1133">Transmembrane helix</keyword>
<name>A0A1J4L2J3_9EUKA</name>
<accession>A0A1J4L2J3</accession>
<keyword evidence="1" id="KW-0472">Membrane</keyword>
<evidence type="ECO:0000313" key="3">
    <source>
        <dbReference type="Proteomes" id="UP000179807"/>
    </source>
</evidence>
<feature type="transmembrane region" description="Helical" evidence="1">
    <location>
        <begin position="245"/>
        <end position="269"/>
    </location>
</feature>
<evidence type="ECO:0000313" key="2">
    <source>
        <dbReference type="EMBL" id="OHT17634.1"/>
    </source>
</evidence>
<proteinExistence type="predicted"/>
<gene>
    <name evidence="2" type="ORF">TRFO_00906</name>
</gene>
<dbReference type="GeneID" id="94824493"/>